<proteinExistence type="inferred from homology"/>
<dbReference type="InterPro" id="IPR012910">
    <property type="entry name" value="Plug_dom"/>
</dbReference>
<feature type="region of interest" description="Disordered" evidence="12">
    <location>
        <begin position="269"/>
        <end position="289"/>
    </location>
</feature>
<protein>
    <submittedName>
        <fullName evidence="16">TonB-dependent receptor</fullName>
    </submittedName>
</protein>
<evidence type="ECO:0000256" key="6">
    <source>
        <dbReference type="ARBA" id="ARBA00023077"/>
    </source>
</evidence>
<accession>A0A9Q3W361</accession>
<evidence type="ECO:0000256" key="5">
    <source>
        <dbReference type="ARBA" id="ARBA00022729"/>
    </source>
</evidence>
<evidence type="ECO:0000256" key="8">
    <source>
        <dbReference type="ARBA" id="ARBA00023237"/>
    </source>
</evidence>
<gene>
    <name evidence="16" type="ORF">LZG35_01340</name>
</gene>
<keyword evidence="3 9" id="KW-1134">Transmembrane beta strand</keyword>
<evidence type="ECO:0000256" key="11">
    <source>
        <dbReference type="RuleBase" id="RU003357"/>
    </source>
</evidence>
<organism evidence="16 17">
    <name type="scientific">Alloalcanivorax xenomutans</name>
    <dbReference type="NCBI Taxonomy" id="1094342"/>
    <lineage>
        <taxon>Bacteria</taxon>
        <taxon>Pseudomonadati</taxon>
        <taxon>Pseudomonadota</taxon>
        <taxon>Gammaproteobacteria</taxon>
        <taxon>Oceanospirillales</taxon>
        <taxon>Alcanivoracaceae</taxon>
        <taxon>Alloalcanivorax</taxon>
    </lineage>
</organism>
<sequence length="707" mass="79068">MRPLRFGVPVSLLSLTLAPLAMAENDPHKLDAVTVTASRSQGEVGKTPQKVTVITRQELEDQLAITGDQAQVLSNLIPGYAPSRQKLSNAGESFRGRNPLFLVDGVPQSNPLRDGSRDGYTIDLSMVERIEVIHGASAEHGLGATGGIINFVTRRPEGDRVRQHAGVSVSAPTDYESDGLGYKADYRVEGLHGKWDYLAGVTYQSRGLFYDANGDAIGVDNTQGDIMDSESHDVMVKVGYWFDDNQNLQLTVNRFFLEGNHDYVIENGVRRNRTPTTSEKGDPEGKPTRNEVLTTSLNYHNLDLAGNDLQLQLYTQRFRARYGGGTFDTFQVDPEALGEDRIYDQSQNESDKVGGKITLNRDGLFNGRVKLTTGLDVLQDETSQVLVHTDREWVPETRFQNIAPFLQGEWRVTNRLTAQAGVRYEYAKLDVDDFTTLAYYGDDHKQGNRVVGGDPSFDETLLNGGLTYQITEGLQLFANYSEGFGMPDVGRVLRAIGDDGARVDDFLDLRPIVTDNREVGIRLDQHPVTFEASYFESDSDLGARLADNGSGFFEVKREKTEINGVEAQVGWQVEENHHLSASYAHTSGKYDGDDDGHLESRLDARNIAPDRLTLRWQARWTSRLRSQIQGSHYFSRHFDDDNTNFDGYNLVDLSLVYQLPKGQLSGGIENLFNEDYFTYYSQSATNREDQYFKGRGRVITVGYSLDF</sequence>
<comment type="similarity">
    <text evidence="9 11">Belongs to the TonB-dependent receptor family.</text>
</comment>
<dbReference type="Gene3D" id="2.40.170.20">
    <property type="entry name" value="TonB-dependent receptor, beta-barrel domain"/>
    <property type="match status" value="1"/>
</dbReference>
<evidence type="ECO:0000259" key="15">
    <source>
        <dbReference type="Pfam" id="PF07715"/>
    </source>
</evidence>
<dbReference type="Proteomes" id="UP001107961">
    <property type="component" value="Unassembled WGS sequence"/>
</dbReference>
<evidence type="ECO:0000256" key="3">
    <source>
        <dbReference type="ARBA" id="ARBA00022452"/>
    </source>
</evidence>
<evidence type="ECO:0000256" key="13">
    <source>
        <dbReference type="SAM" id="SignalP"/>
    </source>
</evidence>
<keyword evidence="7 9" id="KW-0472">Membrane</keyword>
<feature type="short sequence motif" description="TonB C-terminal box" evidence="10">
    <location>
        <begin position="690"/>
        <end position="707"/>
    </location>
</feature>
<dbReference type="Gene3D" id="2.170.130.10">
    <property type="entry name" value="TonB-dependent receptor, plug domain"/>
    <property type="match status" value="1"/>
</dbReference>
<keyword evidence="8 9" id="KW-0998">Cell outer membrane</keyword>
<comment type="caution">
    <text evidence="16">The sequence shown here is derived from an EMBL/GenBank/DDBJ whole genome shotgun (WGS) entry which is preliminary data.</text>
</comment>
<evidence type="ECO:0000313" key="16">
    <source>
        <dbReference type="EMBL" id="MCE7507263.1"/>
    </source>
</evidence>
<dbReference type="PANTHER" id="PTHR30069:SF42">
    <property type="entry name" value="FERRIC AEROBACTIN RECEPTOR"/>
    <property type="match status" value="1"/>
</dbReference>
<dbReference type="EMBL" id="JAJVKT010000001">
    <property type="protein sequence ID" value="MCE7507263.1"/>
    <property type="molecule type" value="Genomic_DNA"/>
</dbReference>
<dbReference type="PROSITE" id="PS01156">
    <property type="entry name" value="TONB_DEPENDENT_REC_2"/>
    <property type="match status" value="1"/>
</dbReference>
<keyword evidence="4 9" id="KW-0812">Transmembrane</keyword>
<dbReference type="InterPro" id="IPR036942">
    <property type="entry name" value="Beta-barrel_TonB_sf"/>
</dbReference>
<evidence type="ECO:0000256" key="12">
    <source>
        <dbReference type="SAM" id="MobiDB-lite"/>
    </source>
</evidence>
<feature type="chain" id="PRO_5040197181" evidence="13">
    <location>
        <begin position="24"/>
        <end position="707"/>
    </location>
</feature>
<evidence type="ECO:0000256" key="1">
    <source>
        <dbReference type="ARBA" id="ARBA00004571"/>
    </source>
</evidence>
<dbReference type="GO" id="GO:0044718">
    <property type="term" value="P:siderophore transmembrane transport"/>
    <property type="evidence" value="ECO:0007669"/>
    <property type="project" value="TreeGrafter"/>
</dbReference>
<name>A0A9Q3W361_9GAMM</name>
<dbReference type="SUPFAM" id="SSF56935">
    <property type="entry name" value="Porins"/>
    <property type="match status" value="1"/>
</dbReference>
<evidence type="ECO:0000313" key="17">
    <source>
        <dbReference type="Proteomes" id="UP001107961"/>
    </source>
</evidence>
<evidence type="ECO:0000259" key="14">
    <source>
        <dbReference type="Pfam" id="PF00593"/>
    </source>
</evidence>
<evidence type="ECO:0000256" key="7">
    <source>
        <dbReference type="ARBA" id="ARBA00023136"/>
    </source>
</evidence>
<dbReference type="InterPro" id="IPR037066">
    <property type="entry name" value="Plug_dom_sf"/>
</dbReference>
<reference evidence="16" key="1">
    <citation type="submission" date="2022-01" db="EMBL/GenBank/DDBJ databases">
        <authorList>
            <person name="Karlyshev A.V."/>
            <person name="Jaspars M."/>
        </authorList>
    </citation>
    <scope>NUCLEOTIDE SEQUENCE</scope>
    <source>
        <strain evidence="16">AGSA3-2</strain>
    </source>
</reference>
<keyword evidence="6 11" id="KW-0798">TonB box</keyword>
<dbReference type="Pfam" id="PF07715">
    <property type="entry name" value="Plug"/>
    <property type="match status" value="1"/>
</dbReference>
<keyword evidence="5 13" id="KW-0732">Signal</keyword>
<feature type="compositionally biased region" description="Basic and acidic residues" evidence="12">
    <location>
        <begin position="279"/>
        <end position="289"/>
    </location>
</feature>
<dbReference type="GO" id="GO:0015344">
    <property type="term" value="F:siderophore uptake transmembrane transporter activity"/>
    <property type="evidence" value="ECO:0007669"/>
    <property type="project" value="TreeGrafter"/>
</dbReference>
<dbReference type="CDD" id="cd01347">
    <property type="entry name" value="ligand_gated_channel"/>
    <property type="match status" value="1"/>
</dbReference>
<dbReference type="InterPro" id="IPR000531">
    <property type="entry name" value="Beta-barrel_TonB"/>
</dbReference>
<evidence type="ECO:0000256" key="10">
    <source>
        <dbReference type="PROSITE-ProRule" id="PRU10144"/>
    </source>
</evidence>
<dbReference type="InterPro" id="IPR039426">
    <property type="entry name" value="TonB-dep_rcpt-like"/>
</dbReference>
<dbReference type="PANTHER" id="PTHR30069">
    <property type="entry name" value="TONB-DEPENDENT OUTER MEMBRANE RECEPTOR"/>
    <property type="match status" value="1"/>
</dbReference>
<dbReference type="RefSeq" id="WP_233924694.1">
    <property type="nucleotide sequence ID" value="NZ_JAJVKT010000001.1"/>
</dbReference>
<dbReference type="PROSITE" id="PS52016">
    <property type="entry name" value="TONB_DEPENDENT_REC_3"/>
    <property type="match status" value="1"/>
</dbReference>
<keyword evidence="16" id="KW-0675">Receptor</keyword>
<keyword evidence="2 9" id="KW-0813">Transport</keyword>
<dbReference type="AlphaFoldDB" id="A0A9Q3W361"/>
<feature type="domain" description="TonB-dependent receptor plug" evidence="15">
    <location>
        <begin position="46"/>
        <end position="148"/>
    </location>
</feature>
<evidence type="ECO:0000256" key="2">
    <source>
        <dbReference type="ARBA" id="ARBA00022448"/>
    </source>
</evidence>
<comment type="subcellular location">
    <subcellularLocation>
        <location evidence="1 9">Cell outer membrane</location>
        <topology evidence="1 9">Multi-pass membrane protein</topology>
    </subcellularLocation>
</comment>
<feature type="domain" description="TonB-dependent receptor-like beta-barrel" evidence="14">
    <location>
        <begin position="244"/>
        <end position="671"/>
    </location>
</feature>
<feature type="signal peptide" evidence="13">
    <location>
        <begin position="1"/>
        <end position="23"/>
    </location>
</feature>
<evidence type="ECO:0000256" key="4">
    <source>
        <dbReference type="ARBA" id="ARBA00022692"/>
    </source>
</evidence>
<dbReference type="Pfam" id="PF00593">
    <property type="entry name" value="TonB_dep_Rec_b-barrel"/>
    <property type="match status" value="1"/>
</dbReference>
<dbReference type="InterPro" id="IPR010917">
    <property type="entry name" value="TonB_rcpt_CS"/>
</dbReference>
<dbReference type="GO" id="GO:0009279">
    <property type="term" value="C:cell outer membrane"/>
    <property type="evidence" value="ECO:0007669"/>
    <property type="project" value="UniProtKB-SubCell"/>
</dbReference>
<evidence type="ECO:0000256" key="9">
    <source>
        <dbReference type="PROSITE-ProRule" id="PRU01360"/>
    </source>
</evidence>
<keyword evidence="17" id="KW-1185">Reference proteome</keyword>